<sequence>MTGNDIKKNCAQAALQYIPNHSVIGLGGGSTITYLIDFIKEKNLQIKIVTPSAQTRMLCLQKGLEVLHTSSVEQVAVAFDGCDQVDHHLRALKSGGGIHTKEKLIGHMADDYILLVDKSKVVDTLTFQHPVVLEVLEDSLAYVTKAVRALGGKTTIRTSNAKDGFIISDNGHLLIDVQFENVTDIEKLENNLKNISGVIDTSLFINVVTKVLIASDEGITILSK</sequence>
<dbReference type="STRING" id="363870.NG54_01745"/>
<dbReference type="SUPFAM" id="SSF100950">
    <property type="entry name" value="NagB/RpiA/CoA transferase-like"/>
    <property type="match status" value="1"/>
</dbReference>
<protein>
    <recommendedName>
        <fullName evidence="2">Ribose 5-phosphate isomerase A</fullName>
        <ecNumber evidence="2">5.3.1.6</ecNumber>
    </recommendedName>
</protein>
<dbReference type="GO" id="GO:0009052">
    <property type="term" value="P:pentose-phosphate shunt, non-oxidative branch"/>
    <property type="evidence" value="ECO:0007669"/>
    <property type="project" value="InterPro"/>
</dbReference>
<dbReference type="Proteomes" id="UP000030588">
    <property type="component" value="Unassembled WGS sequence"/>
</dbReference>
<dbReference type="InterPro" id="IPR004788">
    <property type="entry name" value="Ribose5P_isomerase_type_A"/>
</dbReference>
<dbReference type="EMBL" id="JRUN01000002">
    <property type="protein sequence ID" value="KHD86813.1"/>
    <property type="molecule type" value="Genomic_DNA"/>
</dbReference>
<evidence type="ECO:0000256" key="1">
    <source>
        <dbReference type="ARBA" id="ARBA00023235"/>
    </source>
</evidence>
<evidence type="ECO:0000313" key="3">
    <source>
        <dbReference type="EMBL" id="KHD86813.1"/>
    </source>
</evidence>
<dbReference type="GO" id="GO:0005829">
    <property type="term" value="C:cytosol"/>
    <property type="evidence" value="ECO:0007669"/>
    <property type="project" value="TreeGrafter"/>
</dbReference>
<dbReference type="InterPro" id="IPR037171">
    <property type="entry name" value="NagB/RpiA_transferase-like"/>
</dbReference>
<keyword evidence="1 3" id="KW-0413">Isomerase</keyword>
<gene>
    <name evidence="3" type="ORF">NG54_01745</name>
</gene>
<name>A0A0A6VHD9_9BACI</name>
<dbReference type="GO" id="GO:0006014">
    <property type="term" value="P:D-ribose metabolic process"/>
    <property type="evidence" value="ECO:0007669"/>
    <property type="project" value="TreeGrafter"/>
</dbReference>
<evidence type="ECO:0000256" key="2">
    <source>
        <dbReference type="NCBIfam" id="TIGR00021"/>
    </source>
</evidence>
<dbReference type="PANTHER" id="PTHR11934">
    <property type="entry name" value="RIBOSE-5-PHOSPHATE ISOMERASE"/>
    <property type="match status" value="1"/>
</dbReference>
<dbReference type="Gene3D" id="3.40.50.1360">
    <property type="match status" value="1"/>
</dbReference>
<evidence type="ECO:0000313" key="4">
    <source>
        <dbReference type="Proteomes" id="UP000030588"/>
    </source>
</evidence>
<accession>A0A0A6VHD9</accession>
<dbReference type="NCBIfam" id="TIGR00021">
    <property type="entry name" value="rpiA"/>
    <property type="match status" value="1"/>
</dbReference>
<dbReference type="SUPFAM" id="SSF75445">
    <property type="entry name" value="D-ribose-5-phosphate isomerase (RpiA), lid domain"/>
    <property type="match status" value="1"/>
</dbReference>
<dbReference type="EC" id="5.3.1.6" evidence="2"/>
<organism evidence="3 4">
    <name type="scientific">Heyndrickxia ginsengihumi</name>
    <dbReference type="NCBI Taxonomy" id="363870"/>
    <lineage>
        <taxon>Bacteria</taxon>
        <taxon>Bacillati</taxon>
        <taxon>Bacillota</taxon>
        <taxon>Bacilli</taxon>
        <taxon>Bacillales</taxon>
        <taxon>Bacillaceae</taxon>
        <taxon>Heyndrickxia</taxon>
    </lineage>
</organism>
<dbReference type="GO" id="GO:0004751">
    <property type="term" value="F:ribose-5-phosphate isomerase activity"/>
    <property type="evidence" value="ECO:0007669"/>
    <property type="project" value="UniProtKB-UniRule"/>
</dbReference>
<dbReference type="AlphaFoldDB" id="A0A0A6VHD9"/>
<comment type="caution">
    <text evidence="3">The sequence shown here is derived from an EMBL/GenBank/DDBJ whole genome shotgun (WGS) entry which is preliminary data.</text>
</comment>
<proteinExistence type="predicted"/>
<dbReference type="RefSeq" id="WP_035352756.1">
    <property type="nucleotide sequence ID" value="NZ_JRUN01000002.1"/>
</dbReference>
<dbReference type="Pfam" id="PF06026">
    <property type="entry name" value="Rib_5-P_isom_A"/>
    <property type="match status" value="1"/>
</dbReference>
<dbReference type="CDD" id="cd01398">
    <property type="entry name" value="RPI_A"/>
    <property type="match status" value="1"/>
</dbReference>
<dbReference type="OrthoDB" id="5870696at2"/>
<dbReference type="Gene3D" id="3.30.70.260">
    <property type="match status" value="1"/>
</dbReference>
<dbReference type="PANTHER" id="PTHR11934:SF0">
    <property type="entry name" value="RIBOSE-5-PHOSPHATE ISOMERASE"/>
    <property type="match status" value="1"/>
</dbReference>
<reference evidence="3 4" key="1">
    <citation type="submission" date="2014-10" db="EMBL/GenBank/DDBJ databases">
        <title>Draft genome of phytase producing Bacillus ginsengihumi strain M2.11.</title>
        <authorList>
            <person name="Toymentseva A."/>
            <person name="Boulygina E.A."/>
            <person name="Kazakov S.V."/>
            <person name="Kayumov I."/>
            <person name="Suleimanova A.D."/>
            <person name="Mardanova A.M."/>
            <person name="Maria S.N."/>
            <person name="Sergey M.Y."/>
            <person name="Sharipova M.R."/>
        </authorList>
    </citation>
    <scope>NUCLEOTIDE SEQUENCE [LARGE SCALE GENOMIC DNA]</scope>
    <source>
        <strain evidence="3 4">M2.11</strain>
    </source>
</reference>